<dbReference type="EMBL" id="JBHSKX010000001">
    <property type="protein sequence ID" value="MFC5367010.1"/>
    <property type="molecule type" value="Genomic_DNA"/>
</dbReference>
<dbReference type="RefSeq" id="WP_227227661.1">
    <property type="nucleotide sequence ID" value="NZ_JAJCVJ010000001.1"/>
</dbReference>
<comment type="caution">
    <text evidence="1">The sequence shown here is derived from an EMBL/GenBank/DDBJ whole genome shotgun (WGS) entry which is preliminary data.</text>
</comment>
<evidence type="ECO:0000313" key="1">
    <source>
        <dbReference type="EMBL" id="MFC5367010.1"/>
    </source>
</evidence>
<name>A0ABD5RAI0_9EURY</name>
<dbReference type="Pfam" id="PF23367">
    <property type="entry name" value="DUF7091"/>
    <property type="match status" value="1"/>
</dbReference>
<dbReference type="InterPro" id="IPR055517">
    <property type="entry name" value="DUF7091"/>
</dbReference>
<organism evidence="1 2">
    <name type="scientific">Salinirubrum litoreum</name>
    <dbReference type="NCBI Taxonomy" id="1126234"/>
    <lineage>
        <taxon>Archaea</taxon>
        <taxon>Methanobacteriati</taxon>
        <taxon>Methanobacteriota</taxon>
        <taxon>Stenosarchaea group</taxon>
        <taxon>Halobacteria</taxon>
        <taxon>Halobacteriales</taxon>
        <taxon>Haloferacaceae</taxon>
        <taxon>Salinirubrum</taxon>
    </lineage>
</organism>
<evidence type="ECO:0000313" key="2">
    <source>
        <dbReference type="Proteomes" id="UP001596201"/>
    </source>
</evidence>
<reference evidence="1 2" key="1">
    <citation type="journal article" date="2019" name="Int. J. Syst. Evol. Microbiol.">
        <title>The Global Catalogue of Microorganisms (GCM) 10K type strain sequencing project: providing services to taxonomists for standard genome sequencing and annotation.</title>
        <authorList>
            <consortium name="The Broad Institute Genomics Platform"/>
            <consortium name="The Broad Institute Genome Sequencing Center for Infectious Disease"/>
            <person name="Wu L."/>
            <person name="Ma J."/>
        </authorList>
    </citation>
    <scope>NUCLEOTIDE SEQUENCE [LARGE SCALE GENOMIC DNA]</scope>
    <source>
        <strain evidence="1 2">CGMCC 1.12237</strain>
    </source>
</reference>
<gene>
    <name evidence="1" type="ORF">ACFPJ5_08660</name>
</gene>
<protein>
    <submittedName>
        <fullName evidence="1">Uncharacterized protein</fullName>
    </submittedName>
</protein>
<proteinExistence type="predicted"/>
<sequence length="93" mass="11003">MDERLKRFVRTKMRQAGRRFEETRQAYREGRRAASQYDLPTDAEGRARIVCRRYAEQRAVRVNAEGEPACYDDDHPDCRGCAEDVREGYVETW</sequence>
<keyword evidence="2" id="KW-1185">Reference proteome</keyword>
<accession>A0ABD5RAI0</accession>
<dbReference type="AlphaFoldDB" id="A0ABD5RAI0"/>
<dbReference type="Proteomes" id="UP001596201">
    <property type="component" value="Unassembled WGS sequence"/>
</dbReference>